<keyword evidence="2" id="KW-0449">Lipoprotein</keyword>
<keyword evidence="2" id="KW-0998">Cell outer membrane</keyword>
<evidence type="ECO:0000259" key="3">
    <source>
        <dbReference type="Pfam" id="PF08212"/>
    </source>
</evidence>
<proteinExistence type="inferred from homology"/>
<dbReference type="InterPro" id="IPR022271">
    <property type="entry name" value="Lipocalin_ApoD"/>
</dbReference>
<feature type="signal peptide" evidence="2">
    <location>
        <begin position="1"/>
        <end position="23"/>
    </location>
</feature>
<dbReference type="PANTHER" id="PTHR10612:SF34">
    <property type="entry name" value="APOLIPOPROTEIN D"/>
    <property type="match status" value="1"/>
</dbReference>
<keyword evidence="5" id="KW-1185">Reference proteome</keyword>
<feature type="domain" description="Lipocalin/cytosolic fatty-acid binding" evidence="3">
    <location>
        <begin position="39"/>
        <end position="186"/>
    </location>
</feature>
<name>A0ABT1ZWE8_9BURK</name>
<comment type="function">
    <text evidence="2">Involved in the storage or transport of lipids necessary for membrane maintenance under stressful conditions. Displays a binding preference for lysophospholipids.</text>
</comment>
<organism evidence="4 5">
    <name type="scientific">Massilia pinisoli</name>
    <dbReference type="NCBI Taxonomy" id="1772194"/>
    <lineage>
        <taxon>Bacteria</taxon>
        <taxon>Pseudomonadati</taxon>
        <taxon>Pseudomonadota</taxon>
        <taxon>Betaproteobacteria</taxon>
        <taxon>Burkholderiales</taxon>
        <taxon>Oxalobacteraceae</taxon>
        <taxon>Telluria group</taxon>
        <taxon>Massilia</taxon>
    </lineage>
</organism>
<evidence type="ECO:0000313" key="4">
    <source>
        <dbReference type="EMBL" id="MCS0584199.1"/>
    </source>
</evidence>
<dbReference type="InterPro" id="IPR000566">
    <property type="entry name" value="Lipocln_cytosolic_FA-bd_dom"/>
</dbReference>
<gene>
    <name evidence="4" type="ORF">NX784_21610</name>
</gene>
<feature type="chain" id="PRO_5045015224" description="Outer membrane lipoprotein Blc" evidence="2">
    <location>
        <begin position="24"/>
        <end position="188"/>
    </location>
</feature>
<dbReference type="RefSeq" id="WP_258818762.1">
    <property type="nucleotide sequence ID" value="NZ_JANUGW010000019.1"/>
</dbReference>
<dbReference type="PRINTS" id="PR01171">
    <property type="entry name" value="BCTLIPOCALIN"/>
</dbReference>
<keyword evidence="2" id="KW-0472">Membrane</keyword>
<dbReference type="InterPro" id="IPR002446">
    <property type="entry name" value="Lipocalin_bac"/>
</dbReference>
<accession>A0ABT1ZWE8</accession>
<comment type="similarity">
    <text evidence="1 2">Belongs to the calycin superfamily. Lipocalin family.</text>
</comment>
<dbReference type="InterPro" id="IPR047202">
    <property type="entry name" value="Lipocalin_Blc-like_dom"/>
</dbReference>
<sequence length="188" mass="20945">MLPNSRLILLLLGLLGASATLLAAERGARAAPVTPIPSLDVPRYMGVWYEIAKFPNRFQSKCAGDTTAHYSLQPDRTVQVINRCRRADGTVIDAVGTARQLGGPTSATLKVRFAPRWLSFLPFVWGDYWVIDLDPDYQLAAVSEPGRDYLWILARTPTVSRQAYGALLDRLERQGFDLSKLEVTRQAR</sequence>
<dbReference type="SUPFAM" id="SSF50814">
    <property type="entry name" value="Lipocalins"/>
    <property type="match status" value="1"/>
</dbReference>
<keyword evidence="2" id="KW-0732">Signal</keyword>
<keyword evidence="2" id="KW-0446">Lipid-binding</keyword>
<dbReference type="Pfam" id="PF08212">
    <property type="entry name" value="Lipocalin_2"/>
    <property type="match status" value="1"/>
</dbReference>
<dbReference type="PIRSF" id="PIRSF036893">
    <property type="entry name" value="Lipocalin_ApoD"/>
    <property type="match status" value="1"/>
</dbReference>
<comment type="subcellular location">
    <subcellularLocation>
        <location evidence="2">Cell outer membrane</location>
    </subcellularLocation>
</comment>
<reference evidence="4 5" key="1">
    <citation type="submission" date="2022-08" db="EMBL/GenBank/DDBJ databases">
        <title>Reclassification of Massilia species as members of the genera Telluria, Duganella, Pseudoduganella, Mokoshia gen. nov. and Zemynaea gen. nov. using orthogonal and non-orthogonal genome-based approaches.</title>
        <authorList>
            <person name="Bowman J.P."/>
        </authorList>
    </citation>
    <scope>NUCLEOTIDE SEQUENCE [LARGE SCALE GENOMIC DNA]</scope>
    <source>
        <strain evidence="4 5">JCM 31316</strain>
    </source>
</reference>
<comment type="caution">
    <text evidence="4">The sequence shown here is derived from an EMBL/GenBank/DDBJ whole genome shotgun (WGS) entry which is preliminary data.</text>
</comment>
<evidence type="ECO:0000256" key="2">
    <source>
        <dbReference type="PIRNR" id="PIRNR036893"/>
    </source>
</evidence>
<protein>
    <recommendedName>
        <fullName evidence="2">Outer membrane lipoprotein Blc</fullName>
    </recommendedName>
</protein>
<dbReference type="CDD" id="cd19438">
    <property type="entry name" value="lipocalin_Blc-like"/>
    <property type="match status" value="1"/>
</dbReference>
<dbReference type="EMBL" id="JANUGW010000019">
    <property type="protein sequence ID" value="MCS0584199.1"/>
    <property type="molecule type" value="Genomic_DNA"/>
</dbReference>
<evidence type="ECO:0000256" key="1">
    <source>
        <dbReference type="ARBA" id="ARBA00006889"/>
    </source>
</evidence>
<dbReference type="Gene3D" id="2.40.128.20">
    <property type="match status" value="1"/>
</dbReference>
<dbReference type="InterPro" id="IPR012674">
    <property type="entry name" value="Calycin"/>
</dbReference>
<dbReference type="Proteomes" id="UP001204151">
    <property type="component" value="Unassembled WGS sequence"/>
</dbReference>
<dbReference type="PANTHER" id="PTHR10612">
    <property type="entry name" value="APOLIPOPROTEIN D"/>
    <property type="match status" value="1"/>
</dbReference>
<evidence type="ECO:0000313" key="5">
    <source>
        <dbReference type="Proteomes" id="UP001204151"/>
    </source>
</evidence>
<comment type="subunit">
    <text evidence="2">Homodimer.</text>
</comment>